<proteinExistence type="predicted"/>
<dbReference type="Proteomes" id="UP000646877">
    <property type="component" value="Unassembled WGS sequence"/>
</dbReference>
<name>A0A8I2H5U6_9GAMM</name>
<evidence type="ECO:0000313" key="1">
    <source>
        <dbReference type="EMBL" id="NLR23568.1"/>
    </source>
</evidence>
<dbReference type="AlphaFoldDB" id="A0A8I2H5U6"/>
<reference evidence="1" key="1">
    <citation type="submission" date="2019-10" db="EMBL/GenBank/DDBJ databases">
        <authorList>
            <person name="Paulsen S."/>
        </authorList>
    </citation>
    <scope>NUCLEOTIDE SEQUENCE</scope>
    <source>
        <strain evidence="1">LMG 19692</strain>
    </source>
</reference>
<accession>A0A8I2H5U6</accession>
<sequence>MMTDFKNLLFRAGFMNFGKLNRKQVCEFLLVKERTLERWISQNKPCPRAIRMLEMRIDGRVSNHPEWREFRICRDGYLWTPRGLRYEPDYINKIDFLQKSTHYHEAQTLALQAEIDHLKELVGSREKLREMGRDLIEISDRFKFKDAMLRFEQQKKDKSA</sequence>
<gene>
    <name evidence="1" type="ORF">F9Y85_20055</name>
</gene>
<comment type="caution">
    <text evidence="1">The sequence shown here is derived from an EMBL/GenBank/DDBJ whole genome shotgun (WGS) entry which is preliminary data.</text>
</comment>
<organism evidence="1 2">
    <name type="scientific">Pseudoalteromonas maricaloris</name>
    <dbReference type="NCBI Taxonomy" id="184924"/>
    <lineage>
        <taxon>Bacteria</taxon>
        <taxon>Pseudomonadati</taxon>
        <taxon>Pseudomonadota</taxon>
        <taxon>Gammaproteobacteria</taxon>
        <taxon>Alteromonadales</taxon>
        <taxon>Pseudoalteromonadaceae</taxon>
        <taxon>Pseudoalteromonas</taxon>
    </lineage>
</organism>
<protein>
    <submittedName>
        <fullName evidence="1">Uncharacterized protein</fullName>
    </submittedName>
</protein>
<dbReference type="EMBL" id="WEIA01000017">
    <property type="protein sequence ID" value="NLR23568.1"/>
    <property type="molecule type" value="Genomic_DNA"/>
</dbReference>
<evidence type="ECO:0000313" key="2">
    <source>
        <dbReference type="Proteomes" id="UP000646877"/>
    </source>
</evidence>